<dbReference type="AlphaFoldDB" id="A0A1V4K420"/>
<keyword evidence="3" id="KW-1185">Reference proteome</keyword>
<feature type="region of interest" description="Disordered" evidence="1">
    <location>
        <begin position="67"/>
        <end position="104"/>
    </location>
</feature>
<gene>
    <name evidence="2" type="ORF">AV530_005060</name>
</gene>
<sequence length="104" mass="11606">MQSISFNHVASAISAGSHRKSLLLLFLTPEQSAFELEEDEKQLKYLSDYLMQSLILRSVTAEGIQQAGGNKEMEYERATNPQTRSIPNSMLTMSHGNLQGFQQG</sequence>
<evidence type="ECO:0000313" key="3">
    <source>
        <dbReference type="Proteomes" id="UP000190648"/>
    </source>
</evidence>
<protein>
    <submittedName>
        <fullName evidence="2">Uncharacterized protein</fullName>
    </submittedName>
</protein>
<evidence type="ECO:0000256" key="1">
    <source>
        <dbReference type="SAM" id="MobiDB-lite"/>
    </source>
</evidence>
<dbReference type="Proteomes" id="UP000190648">
    <property type="component" value="Unassembled WGS sequence"/>
</dbReference>
<reference evidence="2 3" key="1">
    <citation type="submission" date="2016-02" db="EMBL/GenBank/DDBJ databases">
        <title>Band-tailed pigeon sequencing and assembly.</title>
        <authorList>
            <person name="Soares A.E."/>
            <person name="Novak B.J."/>
            <person name="Rice E.S."/>
            <person name="O'Connell B."/>
            <person name="Chang D."/>
            <person name="Weber S."/>
            <person name="Shapiro B."/>
        </authorList>
    </citation>
    <scope>NUCLEOTIDE SEQUENCE [LARGE SCALE GENOMIC DNA]</scope>
    <source>
        <strain evidence="2">BTP2013</strain>
        <tissue evidence="2">Blood</tissue>
    </source>
</reference>
<dbReference type="EMBL" id="LSYS01004732">
    <property type="protein sequence ID" value="OPJ79144.1"/>
    <property type="molecule type" value="Genomic_DNA"/>
</dbReference>
<organism evidence="2 3">
    <name type="scientific">Patagioenas fasciata monilis</name>
    <dbReference type="NCBI Taxonomy" id="372326"/>
    <lineage>
        <taxon>Eukaryota</taxon>
        <taxon>Metazoa</taxon>
        <taxon>Chordata</taxon>
        <taxon>Craniata</taxon>
        <taxon>Vertebrata</taxon>
        <taxon>Euteleostomi</taxon>
        <taxon>Archelosauria</taxon>
        <taxon>Archosauria</taxon>
        <taxon>Dinosauria</taxon>
        <taxon>Saurischia</taxon>
        <taxon>Theropoda</taxon>
        <taxon>Coelurosauria</taxon>
        <taxon>Aves</taxon>
        <taxon>Neognathae</taxon>
        <taxon>Neoaves</taxon>
        <taxon>Columbimorphae</taxon>
        <taxon>Columbiformes</taxon>
        <taxon>Columbidae</taxon>
        <taxon>Patagioenas</taxon>
    </lineage>
</organism>
<accession>A0A1V4K420</accession>
<name>A0A1V4K420_PATFA</name>
<evidence type="ECO:0000313" key="2">
    <source>
        <dbReference type="EMBL" id="OPJ79144.1"/>
    </source>
</evidence>
<proteinExistence type="predicted"/>
<comment type="caution">
    <text evidence="2">The sequence shown here is derived from an EMBL/GenBank/DDBJ whole genome shotgun (WGS) entry which is preliminary data.</text>
</comment>
<feature type="compositionally biased region" description="Polar residues" evidence="1">
    <location>
        <begin position="79"/>
        <end position="104"/>
    </location>
</feature>